<sequence>MFIINSLILSLLFVNKMQLVQCFKSTVSNPNIVIIIVDDLRHLHKKNVNLPNIRKMAVKGISFKNSIAQQALCAPNRNSMLTGRRPDSIRLYDFYNYWRDDVGNFTTLPQLFKENGYNTISVGKIFHPGASSNYTDDYPYSWSLLPYHPPSEIFKDSAVCQDNITKQLHRNLICPVKVNEQPDKSLPDLQTLAYAIKMLKANKNKPFLLAVGFHKPHIPLKFPNHYLDRIPLENVKPPNYPYKPKNMPLVAWHPWRDVRKRDDIKRLNISYPMGIMPPKWTLKIRQNYYAATAYIDDLIGRLMRYVNKSNTVVVLTSDHGWSLGENGLWAKYSNFDVAVNVPLIFIVPGVSPKIISTPVELIDIFPTLTEIAGITGIPKCRNTEDKTKTCFDGKSLVPLMKGEKHETFAISQYPRPSIHPRSNSDKPRLKDIKIMGYSIRTKRYRYTEWISFNNTLFTRNWNKLYGVELYDHLINPDESINLFLEPTYQHVKKKLSKLLKEQIELI</sequence>
<keyword evidence="4 7" id="KW-0732">Signal</keyword>
<dbReference type="SUPFAM" id="SSF53649">
    <property type="entry name" value="Alkaline phosphatase-like"/>
    <property type="match status" value="1"/>
</dbReference>
<evidence type="ECO:0000313" key="10">
    <source>
        <dbReference type="Proteomes" id="UP001314205"/>
    </source>
</evidence>
<dbReference type="AlphaFoldDB" id="A0AAV1K4N7"/>
<name>A0AAV1K4N7_9NEOP</name>
<reference evidence="9 10" key="1">
    <citation type="submission" date="2023-11" db="EMBL/GenBank/DDBJ databases">
        <authorList>
            <person name="Hedman E."/>
            <person name="Englund M."/>
            <person name="Stromberg M."/>
            <person name="Nyberg Akerstrom W."/>
            <person name="Nylinder S."/>
            <person name="Jareborg N."/>
            <person name="Kallberg Y."/>
            <person name="Kronander E."/>
        </authorList>
    </citation>
    <scope>NUCLEOTIDE SEQUENCE [LARGE SCALE GENOMIC DNA]</scope>
</reference>
<organism evidence="9 10">
    <name type="scientific">Parnassius mnemosyne</name>
    <name type="common">clouded apollo</name>
    <dbReference type="NCBI Taxonomy" id="213953"/>
    <lineage>
        <taxon>Eukaryota</taxon>
        <taxon>Metazoa</taxon>
        <taxon>Ecdysozoa</taxon>
        <taxon>Arthropoda</taxon>
        <taxon>Hexapoda</taxon>
        <taxon>Insecta</taxon>
        <taxon>Pterygota</taxon>
        <taxon>Neoptera</taxon>
        <taxon>Endopterygota</taxon>
        <taxon>Lepidoptera</taxon>
        <taxon>Glossata</taxon>
        <taxon>Ditrysia</taxon>
        <taxon>Papilionoidea</taxon>
        <taxon>Papilionidae</taxon>
        <taxon>Parnassiinae</taxon>
        <taxon>Parnassini</taxon>
        <taxon>Parnassius</taxon>
        <taxon>Driopa</taxon>
    </lineage>
</organism>
<dbReference type="Gene3D" id="3.40.720.10">
    <property type="entry name" value="Alkaline Phosphatase, subunit A"/>
    <property type="match status" value="1"/>
</dbReference>
<feature type="chain" id="PRO_5043561559" description="Sulfatase N-terminal domain-containing protein" evidence="7">
    <location>
        <begin position="23"/>
        <end position="506"/>
    </location>
</feature>
<dbReference type="PANTHER" id="PTHR45953:SF1">
    <property type="entry name" value="IDURONATE 2-SULFATASE"/>
    <property type="match status" value="1"/>
</dbReference>
<proteinExistence type="inferred from homology"/>
<evidence type="ECO:0000256" key="2">
    <source>
        <dbReference type="ARBA" id="ARBA00008779"/>
    </source>
</evidence>
<dbReference type="Proteomes" id="UP001314205">
    <property type="component" value="Unassembled WGS sequence"/>
</dbReference>
<evidence type="ECO:0000256" key="6">
    <source>
        <dbReference type="ARBA" id="ARBA00022837"/>
    </source>
</evidence>
<feature type="domain" description="Sulfatase N-terminal" evidence="8">
    <location>
        <begin position="30"/>
        <end position="374"/>
    </location>
</feature>
<protein>
    <recommendedName>
        <fullName evidence="8">Sulfatase N-terminal domain-containing protein</fullName>
    </recommendedName>
</protein>
<dbReference type="GO" id="GO:0005737">
    <property type="term" value="C:cytoplasm"/>
    <property type="evidence" value="ECO:0007669"/>
    <property type="project" value="TreeGrafter"/>
</dbReference>
<dbReference type="CDD" id="cd16030">
    <property type="entry name" value="iduronate-2-sulfatase"/>
    <property type="match status" value="1"/>
</dbReference>
<evidence type="ECO:0000259" key="8">
    <source>
        <dbReference type="Pfam" id="PF00884"/>
    </source>
</evidence>
<accession>A0AAV1K4N7</accession>
<evidence type="ECO:0000256" key="5">
    <source>
        <dbReference type="ARBA" id="ARBA00022801"/>
    </source>
</evidence>
<feature type="signal peptide" evidence="7">
    <location>
        <begin position="1"/>
        <end position="22"/>
    </location>
</feature>
<dbReference type="PROSITE" id="PS00149">
    <property type="entry name" value="SULFATASE_2"/>
    <property type="match status" value="1"/>
</dbReference>
<dbReference type="Pfam" id="PF00884">
    <property type="entry name" value="Sulfatase"/>
    <property type="match status" value="1"/>
</dbReference>
<keyword evidence="6" id="KW-0106">Calcium</keyword>
<evidence type="ECO:0000256" key="3">
    <source>
        <dbReference type="ARBA" id="ARBA00022723"/>
    </source>
</evidence>
<dbReference type="GO" id="GO:0004423">
    <property type="term" value="F:iduronate-2-sulfatase activity"/>
    <property type="evidence" value="ECO:0007669"/>
    <property type="project" value="InterPro"/>
</dbReference>
<comment type="cofactor">
    <cofactor evidence="1">
        <name>Ca(2+)</name>
        <dbReference type="ChEBI" id="CHEBI:29108"/>
    </cofactor>
</comment>
<evidence type="ECO:0000256" key="1">
    <source>
        <dbReference type="ARBA" id="ARBA00001913"/>
    </source>
</evidence>
<evidence type="ECO:0000313" key="9">
    <source>
        <dbReference type="EMBL" id="CAK1578053.1"/>
    </source>
</evidence>
<dbReference type="InterPro" id="IPR000917">
    <property type="entry name" value="Sulfatase_N"/>
</dbReference>
<gene>
    <name evidence="9" type="ORF">PARMNEM_LOCUS192</name>
</gene>
<dbReference type="EMBL" id="CAVLGL010000001">
    <property type="protein sequence ID" value="CAK1578053.1"/>
    <property type="molecule type" value="Genomic_DNA"/>
</dbReference>
<dbReference type="InterPro" id="IPR017850">
    <property type="entry name" value="Alkaline_phosphatase_core_sf"/>
</dbReference>
<evidence type="ECO:0000256" key="7">
    <source>
        <dbReference type="SAM" id="SignalP"/>
    </source>
</evidence>
<dbReference type="GO" id="GO:0046872">
    <property type="term" value="F:metal ion binding"/>
    <property type="evidence" value="ECO:0007669"/>
    <property type="project" value="UniProtKB-KW"/>
</dbReference>
<dbReference type="InterPro" id="IPR035874">
    <property type="entry name" value="IDS"/>
</dbReference>
<comment type="caution">
    <text evidence="9">The sequence shown here is derived from an EMBL/GenBank/DDBJ whole genome shotgun (WGS) entry which is preliminary data.</text>
</comment>
<keyword evidence="5" id="KW-0378">Hydrolase</keyword>
<comment type="similarity">
    <text evidence="2">Belongs to the sulfatase family.</text>
</comment>
<evidence type="ECO:0000256" key="4">
    <source>
        <dbReference type="ARBA" id="ARBA00022729"/>
    </source>
</evidence>
<keyword evidence="10" id="KW-1185">Reference proteome</keyword>
<dbReference type="InterPro" id="IPR024607">
    <property type="entry name" value="Sulfatase_CS"/>
</dbReference>
<keyword evidence="3" id="KW-0479">Metal-binding</keyword>
<dbReference type="PANTHER" id="PTHR45953">
    <property type="entry name" value="IDURONATE 2-SULFATASE"/>
    <property type="match status" value="1"/>
</dbReference>